<keyword evidence="1" id="KW-0472">Membrane</keyword>
<evidence type="ECO:0000313" key="3">
    <source>
        <dbReference type="WBParaSite" id="Hba_09852"/>
    </source>
</evidence>
<sequence>MQYGREKSIVFREQSVTCNMSSSFNYSIISCDSSLDFAPPSSLPVAAYLFAQLLGRHWANQCNADLMIVYIRAWNPDRIRKPFLVPIYSHPTAISPRESVLSALQGEIQHAHRLIGAEWTEINAAIPHWAMGLACGMLAVVILSIYTANCVTNKLGKGSQKQKSSVASVRKSSDRFRAGFGGGMMMNSSQQKKSVMMFRTFSKTPNRNGNINRL</sequence>
<reference evidence="3" key="1">
    <citation type="submission" date="2016-11" db="UniProtKB">
        <authorList>
            <consortium name="WormBaseParasite"/>
        </authorList>
    </citation>
    <scope>IDENTIFICATION</scope>
</reference>
<keyword evidence="1" id="KW-0812">Transmembrane</keyword>
<keyword evidence="2" id="KW-1185">Reference proteome</keyword>
<evidence type="ECO:0000256" key="1">
    <source>
        <dbReference type="SAM" id="Phobius"/>
    </source>
</evidence>
<keyword evidence="1" id="KW-1133">Transmembrane helix</keyword>
<evidence type="ECO:0000313" key="2">
    <source>
        <dbReference type="Proteomes" id="UP000095283"/>
    </source>
</evidence>
<accession>A0A1I7WXH2</accession>
<dbReference type="Proteomes" id="UP000095283">
    <property type="component" value="Unplaced"/>
</dbReference>
<organism evidence="2 3">
    <name type="scientific">Heterorhabditis bacteriophora</name>
    <name type="common">Entomopathogenic nematode worm</name>
    <dbReference type="NCBI Taxonomy" id="37862"/>
    <lineage>
        <taxon>Eukaryota</taxon>
        <taxon>Metazoa</taxon>
        <taxon>Ecdysozoa</taxon>
        <taxon>Nematoda</taxon>
        <taxon>Chromadorea</taxon>
        <taxon>Rhabditida</taxon>
        <taxon>Rhabditina</taxon>
        <taxon>Rhabditomorpha</taxon>
        <taxon>Strongyloidea</taxon>
        <taxon>Heterorhabditidae</taxon>
        <taxon>Heterorhabditis</taxon>
    </lineage>
</organism>
<protein>
    <submittedName>
        <fullName evidence="3">PBPe domain-containing protein</fullName>
    </submittedName>
</protein>
<dbReference type="WBParaSite" id="Hba_09852">
    <property type="protein sequence ID" value="Hba_09852"/>
    <property type="gene ID" value="Hba_09852"/>
</dbReference>
<name>A0A1I7WXH2_HETBA</name>
<proteinExistence type="predicted"/>
<dbReference type="PROSITE" id="PS51257">
    <property type="entry name" value="PROKAR_LIPOPROTEIN"/>
    <property type="match status" value="1"/>
</dbReference>
<feature type="transmembrane region" description="Helical" evidence="1">
    <location>
        <begin position="129"/>
        <end position="151"/>
    </location>
</feature>
<dbReference type="AlphaFoldDB" id="A0A1I7WXH2"/>